<feature type="repeat" description="Pumilio" evidence="7">
    <location>
        <begin position="546"/>
        <end position="581"/>
    </location>
</feature>
<dbReference type="SMART" id="SM00025">
    <property type="entry name" value="Pumilio"/>
    <property type="match status" value="8"/>
</dbReference>
<dbReference type="InterPro" id="IPR033712">
    <property type="entry name" value="Pumilio_RNA-bd"/>
</dbReference>
<feature type="compositionally biased region" description="Low complexity" evidence="8">
    <location>
        <begin position="42"/>
        <end position="57"/>
    </location>
</feature>
<keyword evidence="3" id="KW-0677">Repeat</keyword>
<dbReference type="CDD" id="cd07920">
    <property type="entry name" value="Pumilio"/>
    <property type="match status" value="1"/>
</dbReference>
<evidence type="ECO:0000256" key="8">
    <source>
        <dbReference type="SAM" id="MobiDB-lite"/>
    </source>
</evidence>
<dbReference type="PANTHER" id="PTHR12537:SF12">
    <property type="entry name" value="MATERNAL PROTEIN PUMILIO"/>
    <property type="match status" value="1"/>
</dbReference>
<evidence type="ECO:0000256" key="6">
    <source>
        <dbReference type="ARBA" id="ARBA00081811"/>
    </source>
</evidence>
<dbReference type="InterPro" id="IPR011989">
    <property type="entry name" value="ARM-like"/>
</dbReference>
<evidence type="ECO:0000256" key="5">
    <source>
        <dbReference type="ARBA" id="ARBA00060736"/>
    </source>
</evidence>
<dbReference type="PROSITE" id="PS50303">
    <property type="entry name" value="PUM_HD"/>
    <property type="match status" value="1"/>
</dbReference>
<feature type="repeat" description="Pumilio" evidence="7">
    <location>
        <begin position="654"/>
        <end position="689"/>
    </location>
</feature>
<comment type="subcellular location">
    <subcellularLocation>
        <location evidence="1">Cytoplasm</location>
    </subcellularLocation>
</comment>
<feature type="compositionally biased region" description="Polar residues" evidence="8">
    <location>
        <begin position="264"/>
        <end position="283"/>
    </location>
</feature>
<evidence type="ECO:0000313" key="11">
    <source>
        <dbReference type="Proteomes" id="UP000243052"/>
    </source>
</evidence>
<keyword evidence="11" id="KW-1185">Reference proteome</keyword>
<evidence type="ECO:0000256" key="3">
    <source>
        <dbReference type="ARBA" id="ARBA00022737"/>
    </source>
</evidence>
<dbReference type="InterPro" id="IPR033133">
    <property type="entry name" value="PUM-HD"/>
</dbReference>
<comment type="similarity">
    <text evidence="5">Belongs to the PUF3 family.</text>
</comment>
<dbReference type="SUPFAM" id="SSF48371">
    <property type="entry name" value="ARM repeat"/>
    <property type="match status" value="1"/>
</dbReference>
<evidence type="ECO:0000256" key="2">
    <source>
        <dbReference type="ARBA" id="ARBA00022490"/>
    </source>
</evidence>
<name>A0A0X8HWI1_9SACH</name>
<feature type="region of interest" description="Disordered" evidence="8">
    <location>
        <begin position="42"/>
        <end position="69"/>
    </location>
</feature>
<keyword evidence="4" id="KW-0694">RNA-binding</keyword>
<dbReference type="PANTHER" id="PTHR12537">
    <property type="entry name" value="RNA BINDING PROTEIN PUMILIO-RELATED"/>
    <property type="match status" value="1"/>
</dbReference>
<feature type="compositionally biased region" description="Polar residues" evidence="8">
    <location>
        <begin position="331"/>
        <end position="386"/>
    </location>
</feature>
<dbReference type="GeneID" id="28726155"/>
<feature type="region of interest" description="Disordered" evidence="8">
    <location>
        <begin position="1"/>
        <end position="29"/>
    </location>
</feature>
<feature type="repeat" description="Pumilio" evidence="7">
    <location>
        <begin position="698"/>
        <end position="733"/>
    </location>
</feature>
<evidence type="ECO:0000313" key="10">
    <source>
        <dbReference type="EMBL" id="AMD22791.1"/>
    </source>
</evidence>
<feature type="compositionally biased region" description="Low complexity" evidence="8">
    <location>
        <begin position="413"/>
        <end position="438"/>
    </location>
</feature>
<dbReference type="InterPro" id="IPR001313">
    <property type="entry name" value="Pumilio_RNA-bd_rpt"/>
</dbReference>
<evidence type="ECO:0000256" key="1">
    <source>
        <dbReference type="ARBA" id="ARBA00004496"/>
    </source>
</evidence>
<dbReference type="GO" id="GO:0000288">
    <property type="term" value="P:nuclear-transcribed mRNA catabolic process, deadenylation-dependent decay"/>
    <property type="evidence" value="ECO:0007669"/>
    <property type="project" value="TreeGrafter"/>
</dbReference>
<feature type="domain" description="PUM-HD" evidence="9">
    <location>
        <begin position="453"/>
        <end position="809"/>
    </location>
</feature>
<protein>
    <recommendedName>
        <fullName evidence="6">Pumilio homology domain family member 3</fullName>
    </recommendedName>
</protein>
<feature type="repeat" description="Pumilio" evidence="7">
    <location>
        <begin position="582"/>
        <end position="617"/>
    </location>
</feature>
<accession>A0A0X8HWI1</accession>
<feature type="repeat" description="Pumilio" evidence="7">
    <location>
        <begin position="510"/>
        <end position="545"/>
    </location>
</feature>
<proteinExistence type="inferred from homology"/>
<dbReference type="GO" id="GO:0005737">
    <property type="term" value="C:cytoplasm"/>
    <property type="evidence" value="ECO:0007669"/>
    <property type="project" value="UniProtKB-SubCell"/>
</dbReference>
<keyword evidence="2" id="KW-0963">Cytoplasm</keyword>
<dbReference type="EMBL" id="CP014248">
    <property type="protein sequence ID" value="AMD22791.1"/>
    <property type="molecule type" value="Genomic_DNA"/>
</dbReference>
<dbReference type="STRING" id="45286.A0A0X8HWI1"/>
<gene>
    <name evidence="10" type="ORF">AW171_hschr84849</name>
</gene>
<dbReference type="Pfam" id="PF00806">
    <property type="entry name" value="PUF"/>
    <property type="match status" value="8"/>
</dbReference>
<evidence type="ECO:0000259" key="9">
    <source>
        <dbReference type="PROSITE" id="PS50303"/>
    </source>
</evidence>
<feature type="repeat" description="Pumilio" evidence="7">
    <location>
        <begin position="474"/>
        <end position="509"/>
    </location>
</feature>
<dbReference type="OrthoDB" id="668540at2759"/>
<evidence type="ECO:0000256" key="4">
    <source>
        <dbReference type="ARBA" id="ARBA00022884"/>
    </source>
</evidence>
<sequence>MSTTEQKADPWSSFDYSTTTRKDSNMDPELASIVSSLSALSNPPAQQALGGPQQIGGFRRSSLNSNNGSDVESELIFQNHTASPTVRRSALSVGAAPTAATSNGHRLAMLGHYPASITTGALQSAQQGGSFFERFGRSLAEATREVEMNLGSTSSRNLRRDSVNNATGPLDILSIVPGATNISADEQIRRKTSVSSDTLDSVSESLSLQNEVNGSKNIWNVANAPVFRPNQMESVLNPEVYQSMYCGLPYGVFGHYNVPGATNQASDNMAPNNSTFEQESSPRNNEEVEDPIVAEHSSSLAAQFMFPPGAPLMYFPQNVTTNSNSPPPGMTQYQHSRYNSTESQKNKSKSNPYLHQNSRGYKSAVFPTQNSNLKGSPTSLQSNNIHHNQHYQPSSQKHSNSHQKQQQRHELSQRQQQGQKQTSQQQDQQQSMSSQHQSCAMSKRSGKNQQSIVRSPLLEEFRTNPTNKTYKLHEIYGSALEFCKDQHGSRFIQHELATSSDIEKEIIFNEIRDHAIELSHDVFGNYVIQKFFEYGTKTQKDILVEQFKGKLEMLSLEMYACRVIQRAFEFIDEDQKIELVTELSSSVLTMIKDQNGNHVIQKTIECIPMAKLPFIFESLKGQIYHLSTHFYGCRVVQRLLEYGSKEDQEEILNELDQFIPYLVQDQYGNYVIQHILQHGGDDPATNHIDKSKQDIVDTISRTVVDFSKHKFASNVVEKTILYGNPSQTRKVLDKILPNDEEHAANLEDTSPLILMMRDQYANYVVQKLVGVATGDDKKLIVIAIRSYLERLNKNNTLGNRHLASVEKLAALVEKVKI</sequence>
<dbReference type="RefSeq" id="XP_017989787.1">
    <property type="nucleotide sequence ID" value="XM_018134298.1"/>
</dbReference>
<dbReference type="Gene3D" id="1.25.10.10">
    <property type="entry name" value="Leucine-rich Repeat Variant"/>
    <property type="match status" value="1"/>
</dbReference>
<feature type="region of interest" description="Disordered" evidence="8">
    <location>
        <begin position="264"/>
        <end position="290"/>
    </location>
</feature>
<dbReference type="AlphaFoldDB" id="A0A0X8HWI1"/>
<reference evidence="10 11" key="1">
    <citation type="submission" date="2016-01" db="EMBL/GenBank/DDBJ databases">
        <title>Genome sequence of the yeast Holleya sinecauda.</title>
        <authorList>
            <person name="Dietrich F.S."/>
        </authorList>
    </citation>
    <scope>NUCLEOTIDE SEQUENCE [LARGE SCALE GENOMIC DNA]</scope>
    <source>
        <strain evidence="10 11">ATCC 58844</strain>
    </source>
</reference>
<evidence type="ECO:0000256" key="7">
    <source>
        <dbReference type="PROSITE-ProRule" id="PRU00317"/>
    </source>
</evidence>
<feature type="region of interest" description="Disordered" evidence="8">
    <location>
        <begin position="317"/>
        <end position="460"/>
    </location>
</feature>
<dbReference type="GO" id="GO:0003730">
    <property type="term" value="F:mRNA 3'-UTR binding"/>
    <property type="evidence" value="ECO:0007669"/>
    <property type="project" value="TreeGrafter"/>
</dbReference>
<feature type="repeat" description="Pumilio" evidence="7">
    <location>
        <begin position="618"/>
        <end position="653"/>
    </location>
</feature>
<feature type="compositionally biased region" description="Low complexity" evidence="8">
    <location>
        <begin position="392"/>
        <end position="404"/>
    </location>
</feature>
<dbReference type="InterPro" id="IPR016024">
    <property type="entry name" value="ARM-type_fold"/>
</dbReference>
<dbReference type="Proteomes" id="UP000243052">
    <property type="component" value="Chromosome viii"/>
</dbReference>
<organism evidence="10 11">
    <name type="scientific">Eremothecium sinecaudum</name>
    <dbReference type="NCBI Taxonomy" id="45286"/>
    <lineage>
        <taxon>Eukaryota</taxon>
        <taxon>Fungi</taxon>
        <taxon>Dikarya</taxon>
        <taxon>Ascomycota</taxon>
        <taxon>Saccharomycotina</taxon>
        <taxon>Saccharomycetes</taxon>
        <taxon>Saccharomycetales</taxon>
        <taxon>Saccharomycetaceae</taxon>
        <taxon>Eremothecium</taxon>
    </lineage>
</organism>
<dbReference type="PROSITE" id="PS50302">
    <property type="entry name" value="PUM"/>
    <property type="match status" value="8"/>
</dbReference>
<feature type="repeat" description="Pumilio" evidence="7">
    <location>
        <begin position="745"/>
        <end position="782"/>
    </location>
</feature>
<dbReference type="FunFam" id="1.25.10.10:FF:000004">
    <property type="entry name" value="Pumilio homolog 1 isoform 2"/>
    <property type="match status" value="1"/>
</dbReference>